<dbReference type="InterPro" id="IPR049874">
    <property type="entry name" value="ROK_cs"/>
</dbReference>
<proteinExistence type="inferred from homology"/>
<name>A0A6J4M0F8_9ACTN</name>
<comment type="similarity">
    <text evidence="1">Belongs to the ROK (NagC/XylR) family.</text>
</comment>
<gene>
    <name evidence="2" type="ORF">AVDCRST_MAG46-2300</name>
</gene>
<dbReference type="SUPFAM" id="SSF53067">
    <property type="entry name" value="Actin-like ATPase domain"/>
    <property type="match status" value="1"/>
</dbReference>
<dbReference type="InterPro" id="IPR043129">
    <property type="entry name" value="ATPase_NBD"/>
</dbReference>
<dbReference type="Gene3D" id="3.30.420.40">
    <property type="match status" value="2"/>
</dbReference>
<dbReference type="Pfam" id="PF00480">
    <property type="entry name" value="ROK"/>
    <property type="match status" value="1"/>
</dbReference>
<dbReference type="PANTHER" id="PTHR18964">
    <property type="entry name" value="ROK (REPRESSOR, ORF, KINASE) FAMILY"/>
    <property type="match status" value="1"/>
</dbReference>
<dbReference type="PROSITE" id="PS01125">
    <property type="entry name" value="ROK"/>
    <property type="match status" value="1"/>
</dbReference>
<reference evidence="2" key="1">
    <citation type="submission" date="2020-02" db="EMBL/GenBank/DDBJ databases">
        <authorList>
            <person name="Meier V. D."/>
        </authorList>
    </citation>
    <scope>NUCLEOTIDE SEQUENCE</scope>
    <source>
        <strain evidence="2">AVDCRST_MAG46</strain>
    </source>
</reference>
<evidence type="ECO:0000256" key="1">
    <source>
        <dbReference type="ARBA" id="ARBA00006479"/>
    </source>
</evidence>
<dbReference type="InterPro" id="IPR036388">
    <property type="entry name" value="WH-like_DNA-bd_sf"/>
</dbReference>
<accession>A0A6J4M0F8</accession>
<sequence length="397" mass="41226">MGATMAPRPYAHQVPGPGALLQLIRSGSATSRSDLARVTGLSRTAVAARLAGLVDAQLVVESGEGASTGGRPPMRLSFNPSAGSVFAAAVGRSRIQVGLCDLSGRALAMGTHDQDVADGPEVVLTQVRDMFDELLVQAGVEASSVRGIGVSIPGVVGPDRATALSAPALPGWEGVPVVPYLTRGLEVPVILERDCNAMALAERDGLMTTYNDLVFVKVSTGIGVGLVLDRRLHRGFGGVAGELGHTKVVRPDGRVCRCGSIDCLEAHASGLALVDEMRRRGRDVHHVRDVVGKAMEGDGEAVSLIRESGRMVGDLLVSVVNLLNPQAIVVGGDMARTFEPLLAGIRESVYAGAVTLASRDLRILPTSHGELTGVVGAANLVLAQVLSADAVDELLVR</sequence>
<organism evidence="2">
    <name type="scientific">uncultured Nocardioidaceae bacterium</name>
    <dbReference type="NCBI Taxonomy" id="253824"/>
    <lineage>
        <taxon>Bacteria</taxon>
        <taxon>Bacillati</taxon>
        <taxon>Actinomycetota</taxon>
        <taxon>Actinomycetes</taxon>
        <taxon>Propionibacteriales</taxon>
        <taxon>Nocardioidaceae</taxon>
        <taxon>environmental samples</taxon>
    </lineage>
</organism>
<dbReference type="Gene3D" id="1.10.10.10">
    <property type="entry name" value="Winged helix-like DNA-binding domain superfamily/Winged helix DNA-binding domain"/>
    <property type="match status" value="1"/>
</dbReference>
<dbReference type="InterPro" id="IPR036390">
    <property type="entry name" value="WH_DNA-bd_sf"/>
</dbReference>
<protein>
    <submittedName>
        <fullName evidence="2">Uncharacterized protein</fullName>
    </submittedName>
</protein>
<evidence type="ECO:0000313" key="2">
    <source>
        <dbReference type="EMBL" id="CAA9346472.1"/>
    </source>
</evidence>
<dbReference type="InterPro" id="IPR000600">
    <property type="entry name" value="ROK"/>
</dbReference>
<dbReference type="PANTHER" id="PTHR18964:SF173">
    <property type="entry name" value="GLUCOKINASE"/>
    <property type="match status" value="1"/>
</dbReference>
<dbReference type="EMBL" id="CADCUD010000154">
    <property type="protein sequence ID" value="CAA9346472.1"/>
    <property type="molecule type" value="Genomic_DNA"/>
</dbReference>
<dbReference type="SUPFAM" id="SSF46785">
    <property type="entry name" value="Winged helix' DNA-binding domain"/>
    <property type="match status" value="1"/>
</dbReference>
<dbReference type="AlphaFoldDB" id="A0A6J4M0F8"/>